<dbReference type="PANTHER" id="PTHR40763">
    <property type="entry name" value="MEMBRANE PROTEIN-RELATED"/>
    <property type="match status" value="1"/>
</dbReference>
<gene>
    <name evidence="4" type="ORF">GCM10009546_55200</name>
</gene>
<proteinExistence type="predicted"/>
<evidence type="ECO:0000313" key="4">
    <source>
        <dbReference type="EMBL" id="GAA0585753.1"/>
    </source>
</evidence>
<protein>
    <recommendedName>
        <fullName evidence="3">DUF1707 domain-containing protein</fullName>
    </recommendedName>
</protein>
<dbReference type="InterPro" id="IPR012551">
    <property type="entry name" value="DUF1707_SHOCT-like"/>
</dbReference>
<comment type="caution">
    <text evidence="4">The sequence shown here is derived from an EMBL/GenBank/DDBJ whole genome shotgun (WGS) entry which is preliminary data.</text>
</comment>
<organism evidence="4 5">
    <name type="scientific">Actinomadura livida</name>
    <dbReference type="NCBI Taxonomy" id="79909"/>
    <lineage>
        <taxon>Bacteria</taxon>
        <taxon>Bacillati</taxon>
        <taxon>Actinomycetota</taxon>
        <taxon>Actinomycetes</taxon>
        <taxon>Streptosporangiales</taxon>
        <taxon>Thermomonosporaceae</taxon>
        <taxon>Actinomadura</taxon>
    </lineage>
</organism>
<feature type="transmembrane region" description="Helical" evidence="2">
    <location>
        <begin position="147"/>
        <end position="167"/>
    </location>
</feature>
<evidence type="ECO:0000256" key="1">
    <source>
        <dbReference type="SAM" id="MobiDB-lite"/>
    </source>
</evidence>
<feature type="region of interest" description="Disordered" evidence="1">
    <location>
        <begin position="1"/>
        <end position="45"/>
    </location>
</feature>
<evidence type="ECO:0000259" key="3">
    <source>
        <dbReference type="Pfam" id="PF08044"/>
    </source>
</evidence>
<name>A0ABP3QC24_9ACTN</name>
<feature type="transmembrane region" description="Helical" evidence="2">
    <location>
        <begin position="121"/>
        <end position="141"/>
    </location>
</feature>
<dbReference type="Proteomes" id="UP001501427">
    <property type="component" value="Unassembled WGS sequence"/>
</dbReference>
<dbReference type="EMBL" id="BAAAHD010000061">
    <property type="protein sequence ID" value="GAA0585753.1"/>
    <property type="molecule type" value="Genomic_DNA"/>
</dbReference>
<sequence length="172" mass="19155">MYTRILTPEDAPRPSPGPPWKHTTDQGKPAMNHTPAHHRLRASDHDRDATVQRLGDALGDGALDNTEYGRRLDHALTATTQADLHRLTADLPASPAARDRAETARRTAKARADRRAWRSEWSYWAGAAVIMTAIWAVSALREGDWTRYWPAAPLGIWAAVLVSYAIWPSDDD</sequence>
<dbReference type="Pfam" id="PF08044">
    <property type="entry name" value="DUF1707"/>
    <property type="match status" value="1"/>
</dbReference>
<reference evidence="5" key="1">
    <citation type="journal article" date="2019" name="Int. J. Syst. Evol. Microbiol.">
        <title>The Global Catalogue of Microorganisms (GCM) 10K type strain sequencing project: providing services to taxonomists for standard genome sequencing and annotation.</title>
        <authorList>
            <consortium name="The Broad Institute Genomics Platform"/>
            <consortium name="The Broad Institute Genome Sequencing Center for Infectious Disease"/>
            <person name="Wu L."/>
            <person name="Ma J."/>
        </authorList>
    </citation>
    <scope>NUCLEOTIDE SEQUENCE [LARGE SCALE GENOMIC DNA]</scope>
    <source>
        <strain evidence="5">JCM 10667</strain>
    </source>
</reference>
<keyword evidence="2" id="KW-0812">Transmembrane</keyword>
<evidence type="ECO:0000313" key="5">
    <source>
        <dbReference type="Proteomes" id="UP001501427"/>
    </source>
</evidence>
<keyword evidence="5" id="KW-1185">Reference proteome</keyword>
<keyword evidence="2" id="KW-0472">Membrane</keyword>
<evidence type="ECO:0000256" key="2">
    <source>
        <dbReference type="SAM" id="Phobius"/>
    </source>
</evidence>
<dbReference type="PANTHER" id="PTHR40763:SF4">
    <property type="entry name" value="DUF1707 DOMAIN-CONTAINING PROTEIN"/>
    <property type="match status" value="1"/>
</dbReference>
<keyword evidence="2" id="KW-1133">Transmembrane helix</keyword>
<feature type="domain" description="DUF1707" evidence="3">
    <location>
        <begin position="40"/>
        <end position="92"/>
    </location>
</feature>
<accession>A0ABP3QC24</accession>